<feature type="region of interest" description="Disordered" evidence="1">
    <location>
        <begin position="67"/>
        <end position="89"/>
    </location>
</feature>
<feature type="chain" id="PRO_5005819406" description="Amino acid permease/ SLC12A domain-containing protein" evidence="2">
    <location>
        <begin position="24"/>
        <end position="102"/>
    </location>
</feature>
<gene>
    <name evidence="3" type="ORF">ACN38_g10769</name>
</gene>
<evidence type="ECO:0000256" key="1">
    <source>
        <dbReference type="SAM" id="MobiDB-lite"/>
    </source>
</evidence>
<comment type="caution">
    <text evidence="3">The sequence shown here is derived from an EMBL/GenBank/DDBJ whole genome shotgun (WGS) entry which is preliminary data.</text>
</comment>
<evidence type="ECO:0000256" key="2">
    <source>
        <dbReference type="SAM" id="SignalP"/>
    </source>
</evidence>
<proteinExistence type="predicted"/>
<sequence length="102" mass="11060">MDAFTLISLGFLGILIVIGQNCAEVGKSFRSSETDESELATIFPVYACSSSILRVWSGVHMTFDQKGKREGTSFPTIRPTSPPQRPICSTQSNVTGAACFCY</sequence>
<evidence type="ECO:0000313" key="3">
    <source>
        <dbReference type="EMBL" id="KOS38391.1"/>
    </source>
</evidence>
<dbReference type="AlphaFoldDB" id="A0A0M8P101"/>
<dbReference type="Proteomes" id="UP000037696">
    <property type="component" value="Unassembled WGS sequence"/>
</dbReference>
<accession>A0A0M8P101</accession>
<feature type="signal peptide" evidence="2">
    <location>
        <begin position="1"/>
        <end position="23"/>
    </location>
</feature>
<evidence type="ECO:0000313" key="4">
    <source>
        <dbReference type="Proteomes" id="UP000037696"/>
    </source>
</evidence>
<evidence type="ECO:0008006" key="5">
    <source>
        <dbReference type="Google" id="ProtNLM"/>
    </source>
</evidence>
<protein>
    <recommendedName>
        <fullName evidence="5">Amino acid permease/ SLC12A domain-containing protein</fullName>
    </recommendedName>
</protein>
<name>A0A0M8P101_9EURO</name>
<reference evidence="3 4" key="1">
    <citation type="submission" date="2015-08" db="EMBL/GenBank/DDBJ databases">
        <title>Genome sequencing of Penicillium nordicum.</title>
        <authorList>
            <person name="Nguyen H.D."/>
            <person name="Seifert K.A."/>
        </authorList>
    </citation>
    <scope>NUCLEOTIDE SEQUENCE [LARGE SCALE GENOMIC DNA]</scope>
    <source>
        <strain evidence="3 4">DAOMC 185683</strain>
    </source>
</reference>
<keyword evidence="2" id="KW-0732">Signal</keyword>
<dbReference type="EMBL" id="LHQQ01000254">
    <property type="protein sequence ID" value="KOS38391.1"/>
    <property type="molecule type" value="Genomic_DNA"/>
</dbReference>
<keyword evidence="4" id="KW-1185">Reference proteome</keyword>
<organism evidence="3 4">
    <name type="scientific">Penicillium nordicum</name>
    <dbReference type="NCBI Taxonomy" id="229535"/>
    <lineage>
        <taxon>Eukaryota</taxon>
        <taxon>Fungi</taxon>
        <taxon>Dikarya</taxon>
        <taxon>Ascomycota</taxon>
        <taxon>Pezizomycotina</taxon>
        <taxon>Eurotiomycetes</taxon>
        <taxon>Eurotiomycetidae</taxon>
        <taxon>Eurotiales</taxon>
        <taxon>Aspergillaceae</taxon>
        <taxon>Penicillium</taxon>
    </lineage>
</organism>